<evidence type="ECO:0000256" key="1">
    <source>
        <dbReference type="SAM" id="MobiDB-lite"/>
    </source>
</evidence>
<evidence type="ECO:0000313" key="3">
    <source>
        <dbReference type="EMBL" id="KAI3429726.1"/>
    </source>
</evidence>
<dbReference type="SMART" id="SM00717">
    <property type="entry name" value="SANT"/>
    <property type="match status" value="1"/>
</dbReference>
<reference evidence="3" key="1">
    <citation type="journal article" date="2019" name="Plant J.">
        <title>Chlorella vulgaris genome assembly and annotation reveals the molecular basis for metabolic acclimation to high light conditions.</title>
        <authorList>
            <person name="Cecchin M."/>
            <person name="Marcolungo L."/>
            <person name="Rossato M."/>
            <person name="Girolomoni L."/>
            <person name="Cosentino E."/>
            <person name="Cuine S."/>
            <person name="Li-Beisson Y."/>
            <person name="Delledonne M."/>
            <person name="Ballottari M."/>
        </authorList>
    </citation>
    <scope>NUCLEOTIDE SEQUENCE</scope>
    <source>
        <strain evidence="3">211/11P</strain>
    </source>
</reference>
<dbReference type="CDD" id="cd11660">
    <property type="entry name" value="SANT_TRF"/>
    <property type="match status" value="1"/>
</dbReference>
<dbReference type="Gene3D" id="1.10.246.220">
    <property type="match status" value="1"/>
</dbReference>
<dbReference type="AlphaFoldDB" id="A0A9D4YWA3"/>
<keyword evidence="4" id="KW-1185">Reference proteome</keyword>
<evidence type="ECO:0000259" key="2">
    <source>
        <dbReference type="PROSITE" id="PS50090"/>
    </source>
</evidence>
<organism evidence="3 4">
    <name type="scientific">Chlorella vulgaris</name>
    <name type="common">Green alga</name>
    <dbReference type="NCBI Taxonomy" id="3077"/>
    <lineage>
        <taxon>Eukaryota</taxon>
        <taxon>Viridiplantae</taxon>
        <taxon>Chlorophyta</taxon>
        <taxon>core chlorophytes</taxon>
        <taxon>Trebouxiophyceae</taxon>
        <taxon>Chlorellales</taxon>
        <taxon>Chlorellaceae</taxon>
        <taxon>Chlorella clade</taxon>
        <taxon>Chlorella</taxon>
    </lineage>
</organism>
<proteinExistence type="predicted"/>
<comment type="caution">
    <text evidence="3">The sequence shown here is derived from an EMBL/GenBank/DDBJ whole genome shotgun (WGS) entry which is preliminary data.</text>
</comment>
<accession>A0A9D4YWA3</accession>
<dbReference type="EMBL" id="SIDB01000008">
    <property type="protein sequence ID" value="KAI3429726.1"/>
    <property type="molecule type" value="Genomic_DNA"/>
</dbReference>
<feature type="region of interest" description="Disordered" evidence="1">
    <location>
        <begin position="1"/>
        <end position="64"/>
    </location>
</feature>
<dbReference type="Pfam" id="PF00249">
    <property type="entry name" value="Myb_DNA-binding"/>
    <property type="match status" value="1"/>
</dbReference>
<dbReference type="InterPro" id="IPR009057">
    <property type="entry name" value="Homeodomain-like_sf"/>
</dbReference>
<dbReference type="SUPFAM" id="SSF46689">
    <property type="entry name" value="Homeodomain-like"/>
    <property type="match status" value="1"/>
</dbReference>
<gene>
    <name evidence="3" type="ORF">D9Q98_010042</name>
</gene>
<protein>
    <recommendedName>
        <fullName evidence="2">Myb-like domain-containing protein</fullName>
    </recommendedName>
</protein>
<dbReference type="InterPro" id="IPR001005">
    <property type="entry name" value="SANT/Myb"/>
</dbReference>
<dbReference type="PROSITE" id="PS50090">
    <property type="entry name" value="MYB_LIKE"/>
    <property type="match status" value="1"/>
</dbReference>
<feature type="domain" description="Myb-like" evidence="2">
    <location>
        <begin position="372"/>
        <end position="429"/>
    </location>
</feature>
<sequence>MSACRVCMNSLQEGKDSRRRGHLDIDSSRPGSSKRARTHEAQQRRRPQQQQEDSEAPNGWDSQQPAACDTAAIQASLLQELPVPLEGCACNLPDAGPELEPCAVEVLSARALAVLARQDAAMYDQHLRLMRFDEALADLASRRGLLVRFHVKSMGPLNGQAELVVEAPEYMTVEYLKRRVVKAKLQRGDRLLSTARFMLRKRLSGSSSGGEAASGTEELPCVTPAGEEVFLFHLGYRAPGPYQIFIGTAAQTSDREQQEAMRESLLTDAHNRQQQRQQHHAAAAAAAMAAQPAEVVHARLRYQALLEAPGSVSAVQPVQPQRERLLPEAQQSVSPADSQGNSRSLPLASMQAAEGAGSVAPDVPPQPAVYVESRRQLARWTPGEVAALIAGVQMHGTHWSAIHEVYTPTGCINPARTQGDLKDKWRNIVRVVCMGRQDRSHGLTDEQRQIVWSIANPSNDVPE</sequence>
<reference evidence="3" key="2">
    <citation type="submission" date="2020-11" db="EMBL/GenBank/DDBJ databases">
        <authorList>
            <person name="Cecchin M."/>
            <person name="Marcolungo L."/>
            <person name="Rossato M."/>
            <person name="Girolomoni L."/>
            <person name="Cosentino E."/>
            <person name="Cuine S."/>
            <person name="Li-Beisson Y."/>
            <person name="Delledonne M."/>
            <person name="Ballottari M."/>
        </authorList>
    </citation>
    <scope>NUCLEOTIDE SEQUENCE</scope>
    <source>
        <strain evidence="3">211/11P</strain>
        <tissue evidence="3">Whole cell</tissue>
    </source>
</reference>
<dbReference type="OrthoDB" id="608866at2759"/>
<name>A0A9D4YWA3_CHLVU</name>
<evidence type="ECO:0000313" key="4">
    <source>
        <dbReference type="Proteomes" id="UP001055712"/>
    </source>
</evidence>
<dbReference type="Proteomes" id="UP001055712">
    <property type="component" value="Unassembled WGS sequence"/>
</dbReference>